<evidence type="ECO:0000313" key="3">
    <source>
        <dbReference type="Proteomes" id="UP000237381"/>
    </source>
</evidence>
<feature type="region of interest" description="Disordered" evidence="1">
    <location>
        <begin position="21"/>
        <end position="40"/>
    </location>
</feature>
<feature type="compositionally biased region" description="Basic residues" evidence="1">
    <location>
        <begin position="27"/>
        <end position="37"/>
    </location>
</feature>
<organism evidence="2 3">
    <name type="scientific">Paraburkholderia eburnea</name>
    <dbReference type="NCBI Taxonomy" id="1189126"/>
    <lineage>
        <taxon>Bacteria</taxon>
        <taxon>Pseudomonadati</taxon>
        <taxon>Pseudomonadota</taxon>
        <taxon>Betaproteobacteria</taxon>
        <taxon>Burkholderiales</taxon>
        <taxon>Burkholderiaceae</taxon>
        <taxon>Paraburkholderia</taxon>
    </lineage>
</organism>
<gene>
    <name evidence="2" type="ORF">B0G62_106176</name>
</gene>
<accession>A0A2S4MA74</accession>
<protein>
    <submittedName>
        <fullName evidence="2">Uncharacterized protein</fullName>
    </submittedName>
</protein>
<keyword evidence="3" id="KW-1185">Reference proteome</keyword>
<proteinExistence type="predicted"/>
<comment type="caution">
    <text evidence="2">The sequence shown here is derived from an EMBL/GenBank/DDBJ whole genome shotgun (WGS) entry which is preliminary data.</text>
</comment>
<dbReference type="AlphaFoldDB" id="A0A2S4MA74"/>
<dbReference type="EMBL" id="PQGA01000006">
    <property type="protein sequence ID" value="POR51642.1"/>
    <property type="molecule type" value="Genomic_DNA"/>
</dbReference>
<reference evidence="2 3" key="1">
    <citation type="submission" date="2018-01" db="EMBL/GenBank/DDBJ databases">
        <title>Genomic Encyclopedia of Type Strains, Phase III (KMG-III): the genomes of soil and plant-associated and newly described type strains.</title>
        <authorList>
            <person name="Whitman W."/>
        </authorList>
    </citation>
    <scope>NUCLEOTIDE SEQUENCE [LARGE SCALE GENOMIC DNA]</scope>
    <source>
        <strain evidence="2 3">JCM 18070</strain>
    </source>
</reference>
<sequence length="118" mass="13660">MAIFKLLLKRFWKITKHSPPGAVKEHPKLKKSKHPWHCRPSSPAPAGLYVERVVDRTVRVWATFAGRDDQQCVRFGKCAKFGFRERSAIIFSSVKYRHSLDGVNRRNVFGQAGYQFSR</sequence>
<evidence type="ECO:0000313" key="2">
    <source>
        <dbReference type="EMBL" id="POR51642.1"/>
    </source>
</evidence>
<evidence type="ECO:0000256" key="1">
    <source>
        <dbReference type="SAM" id="MobiDB-lite"/>
    </source>
</evidence>
<dbReference type="Proteomes" id="UP000237381">
    <property type="component" value="Unassembled WGS sequence"/>
</dbReference>
<name>A0A2S4MA74_9BURK</name>